<sequence length="514" mass="56243">MQNLFFPGSSALLTDLYQLTMAYGYWKSGRAETLANFQLYFRKQPFNGGFSVACGLAPALEWIENFGFDASDLEYLGTLTGADDKALFELKFLEYLGDLKLEIDIDAMPEGTICFAQEPLVRVQGPILQCQLLETALLNIINFQTLIATKAARIVLAARGEPILEFGARRAQNIDGALSASRAAFVGGVAATSNVLAGKLFGIPVKGTHAHSWVMLFDSELEAFETYADALPNNVVFLVDTYDTLEGVRHACEVGHKLRQKGHDLLGVRLDSGDLAYLSIEARKILDENGFPEAKIYASNDLDEHLISSLKEQGAQIAVWGVGTRLVTGHDQPALGGVYKLTAIRDDKTQAWQPRVKLSEQSVKISTPGVVGARRYFSGEGDKCQNVADAIYEVGAQPRGGLVIVDPLDSLHRRRIAANLSSRELLEPVVRGGNRVGEMPQLADSRDRTLRELEHFVAGVKRFVNPHVYPVGLEASLHEKKMDLVLRARGVTAGKDVENEAETADLELTSKLDA</sequence>
<dbReference type="NCBIfam" id="NF009131">
    <property type="entry name" value="PRK12484.1"/>
    <property type="match status" value="1"/>
</dbReference>
<dbReference type="RefSeq" id="WP_105483723.1">
    <property type="nucleotide sequence ID" value="NZ_NIGF01000008.1"/>
</dbReference>
<dbReference type="PIRSF" id="PIRSF000484">
    <property type="entry name" value="NAPRT"/>
    <property type="match status" value="1"/>
</dbReference>
<gene>
    <name evidence="13" type="ORF">B1R32_10890</name>
</gene>
<evidence type="ECO:0000256" key="9">
    <source>
        <dbReference type="RuleBase" id="RU365100"/>
    </source>
</evidence>
<evidence type="ECO:0000259" key="11">
    <source>
        <dbReference type="Pfam" id="PF17767"/>
    </source>
</evidence>
<evidence type="ECO:0000256" key="5">
    <source>
        <dbReference type="ARBA" id="ARBA00022598"/>
    </source>
</evidence>
<evidence type="ECO:0000259" key="10">
    <source>
        <dbReference type="Pfam" id="PF04095"/>
    </source>
</evidence>
<keyword evidence="6 9" id="KW-0662">Pyridine nucleotide biosynthesis</keyword>
<dbReference type="InterPro" id="IPR007229">
    <property type="entry name" value="Nic_PRibTrfase-Fam"/>
</dbReference>
<dbReference type="Pfam" id="PF04095">
    <property type="entry name" value="NAPRTase"/>
    <property type="match status" value="1"/>
</dbReference>
<dbReference type="FunCoup" id="A0A2S8SSU5">
    <property type="interactions" value="197"/>
</dbReference>
<keyword evidence="7 9" id="KW-0808">Transferase</keyword>
<dbReference type="GO" id="GO:0034355">
    <property type="term" value="P:NAD+ biosynthetic process via the salvage pathway"/>
    <property type="evidence" value="ECO:0007669"/>
    <property type="project" value="TreeGrafter"/>
</dbReference>
<feature type="domain" description="Nicotinate/nicotinamide phosphoribosyltransferase" evidence="10">
    <location>
        <begin position="164"/>
        <end position="344"/>
    </location>
</feature>
<keyword evidence="5 9" id="KW-0436">Ligase</keyword>
<comment type="pathway">
    <text evidence="1 9">Cofactor biosynthesis; NAD(+) biosynthesis; nicotinate D-ribonucleotide from nicotinate: step 1/1.</text>
</comment>
<comment type="caution">
    <text evidence="13">The sequence shown here is derived from an EMBL/GenBank/DDBJ whole genome shotgun (WGS) entry which is preliminary data.</text>
</comment>
<evidence type="ECO:0000256" key="4">
    <source>
        <dbReference type="ARBA" id="ARBA00022553"/>
    </source>
</evidence>
<proteinExistence type="inferred from homology"/>
<keyword evidence="4" id="KW-0597">Phosphoprotein</keyword>
<dbReference type="InterPro" id="IPR013785">
    <property type="entry name" value="Aldolase_TIM"/>
</dbReference>
<evidence type="ECO:0000256" key="1">
    <source>
        <dbReference type="ARBA" id="ARBA00004952"/>
    </source>
</evidence>
<feature type="domain" description="Nicotinate phosphoribosyltransferase C-terminal" evidence="12">
    <location>
        <begin position="387"/>
        <end position="480"/>
    </location>
</feature>
<dbReference type="NCBIfam" id="TIGR01513">
    <property type="entry name" value="NAPRTase_put"/>
    <property type="match status" value="1"/>
</dbReference>
<dbReference type="Pfam" id="PF17767">
    <property type="entry name" value="NAPRTase_N"/>
    <property type="match status" value="1"/>
</dbReference>
<comment type="similarity">
    <text evidence="2 9">Belongs to the NAPRTase family.</text>
</comment>
<dbReference type="PANTHER" id="PTHR11098">
    <property type="entry name" value="NICOTINATE PHOSPHORIBOSYLTRANSFERASE"/>
    <property type="match status" value="1"/>
</dbReference>
<name>A0A2S8SSU5_9BACT</name>
<dbReference type="Gene3D" id="3.20.140.10">
    <property type="entry name" value="nicotinate phosphoribosyltransferase"/>
    <property type="match status" value="1"/>
</dbReference>
<dbReference type="EMBL" id="NIGF01000008">
    <property type="protein sequence ID" value="PQV63883.1"/>
    <property type="molecule type" value="Genomic_DNA"/>
</dbReference>
<dbReference type="InterPro" id="IPR036068">
    <property type="entry name" value="Nicotinate_pribotase-like_C"/>
</dbReference>
<dbReference type="InParanoid" id="A0A2S8SSU5"/>
<evidence type="ECO:0000256" key="8">
    <source>
        <dbReference type="ARBA" id="ARBA00048668"/>
    </source>
</evidence>
<dbReference type="GO" id="GO:0047280">
    <property type="term" value="F:nicotinamide phosphoribosyltransferase activity"/>
    <property type="evidence" value="ECO:0007669"/>
    <property type="project" value="UniProtKB-ARBA"/>
</dbReference>
<dbReference type="GO" id="GO:0004516">
    <property type="term" value="F:nicotinate phosphoribosyltransferase activity"/>
    <property type="evidence" value="ECO:0007669"/>
    <property type="project" value="UniProtKB-UniRule"/>
</dbReference>
<keyword evidence="13" id="KW-0328">Glycosyltransferase</keyword>
<dbReference type="InterPro" id="IPR041525">
    <property type="entry name" value="N/Namide_PRibTrfase"/>
</dbReference>
<dbReference type="Gene3D" id="3.20.20.70">
    <property type="entry name" value="Aldolase class I"/>
    <property type="match status" value="1"/>
</dbReference>
<dbReference type="GO" id="GO:0005829">
    <property type="term" value="C:cytosol"/>
    <property type="evidence" value="ECO:0007669"/>
    <property type="project" value="TreeGrafter"/>
</dbReference>
<dbReference type="NCBIfam" id="NF006695">
    <property type="entry name" value="PRK09243.1-2"/>
    <property type="match status" value="1"/>
</dbReference>
<dbReference type="PANTHER" id="PTHR11098:SF1">
    <property type="entry name" value="NICOTINATE PHOSPHORIBOSYLTRANSFERASE"/>
    <property type="match status" value="1"/>
</dbReference>
<dbReference type="FunFam" id="3.20.20.70:FF:000076">
    <property type="entry name" value="Nicotinate phosphoribosyltransferase"/>
    <property type="match status" value="1"/>
</dbReference>
<evidence type="ECO:0000256" key="2">
    <source>
        <dbReference type="ARBA" id="ARBA00010897"/>
    </source>
</evidence>
<dbReference type="Proteomes" id="UP000237684">
    <property type="component" value="Unassembled WGS sequence"/>
</dbReference>
<evidence type="ECO:0000313" key="13">
    <source>
        <dbReference type="EMBL" id="PQV63883.1"/>
    </source>
</evidence>
<dbReference type="InterPro" id="IPR006405">
    <property type="entry name" value="Nic_PRibTrfase_pncB"/>
</dbReference>
<accession>A0A2S8SSU5</accession>
<evidence type="ECO:0000259" key="12">
    <source>
        <dbReference type="Pfam" id="PF17956"/>
    </source>
</evidence>
<dbReference type="InterPro" id="IPR040727">
    <property type="entry name" value="NAPRTase_N"/>
</dbReference>
<dbReference type="AlphaFoldDB" id="A0A2S8SSU5"/>
<comment type="catalytic activity">
    <reaction evidence="8 9">
        <text>5-phospho-alpha-D-ribose 1-diphosphate + nicotinate + ATP + H2O = nicotinate beta-D-ribonucleotide + ADP + phosphate + diphosphate</text>
        <dbReference type="Rhea" id="RHEA:36163"/>
        <dbReference type="ChEBI" id="CHEBI:15377"/>
        <dbReference type="ChEBI" id="CHEBI:30616"/>
        <dbReference type="ChEBI" id="CHEBI:32544"/>
        <dbReference type="ChEBI" id="CHEBI:33019"/>
        <dbReference type="ChEBI" id="CHEBI:43474"/>
        <dbReference type="ChEBI" id="CHEBI:57502"/>
        <dbReference type="ChEBI" id="CHEBI:58017"/>
        <dbReference type="ChEBI" id="CHEBI:456216"/>
        <dbReference type="EC" id="6.3.4.21"/>
    </reaction>
</comment>
<dbReference type="SUPFAM" id="SSF54675">
    <property type="entry name" value="Nicotinate/Quinolinate PRTase N-terminal domain-like"/>
    <property type="match status" value="1"/>
</dbReference>
<protein>
    <recommendedName>
        <fullName evidence="3 9">Nicotinate phosphoribosyltransferase</fullName>
        <ecNumber evidence="3 9">6.3.4.21</ecNumber>
    </recommendedName>
</protein>
<dbReference type="EC" id="6.3.4.21" evidence="3 9"/>
<dbReference type="Pfam" id="PF17956">
    <property type="entry name" value="NAPRTase_C"/>
    <property type="match status" value="1"/>
</dbReference>
<reference evidence="13 14" key="1">
    <citation type="journal article" date="2018" name="Syst. Appl. Microbiol.">
        <title>Abditibacterium utsteinense sp. nov., the first cultivated member of candidate phylum FBP, isolated from ice-free Antarctic soil samples.</title>
        <authorList>
            <person name="Tahon G."/>
            <person name="Tytgat B."/>
            <person name="Lebbe L."/>
            <person name="Carlier A."/>
            <person name="Willems A."/>
        </authorList>
    </citation>
    <scope>NUCLEOTIDE SEQUENCE [LARGE SCALE GENOMIC DNA]</scope>
    <source>
        <strain evidence="13 14">LMG 29911</strain>
    </source>
</reference>
<organism evidence="13 14">
    <name type="scientific">Abditibacterium utsteinense</name>
    <dbReference type="NCBI Taxonomy" id="1960156"/>
    <lineage>
        <taxon>Bacteria</taxon>
        <taxon>Pseudomonadati</taxon>
        <taxon>Abditibacteriota</taxon>
        <taxon>Abditibacteriia</taxon>
        <taxon>Abditibacteriales</taxon>
        <taxon>Abditibacteriaceae</taxon>
        <taxon>Abditibacterium</taxon>
    </lineage>
</organism>
<comment type="function">
    <text evidence="9">Catalyzes the first step in the biosynthesis of NAD from nicotinic acid, the ATP-dependent synthesis of beta-nicotinate D-ribonucleotide from nicotinate and 5-phospho-D-ribose 1-phosphate.</text>
</comment>
<evidence type="ECO:0000256" key="3">
    <source>
        <dbReference type="ARBA" id="ARBA00013236"/>
    </source>
</evidence>
<feature type="domain" description="Nicotinate phosphoribosyltransferase N-terminal" evidence="11">
    <location>
        <begin position="12"/>
        <end position="142"/>
    </location>
</feature>
<evidence type="ECO:0000313" key="14">
    <source>
        <dbReference type="Proteomes" id="UP000237684"/>
    </source>
</evidence>
<dbReference type="CDD" id="cd01570">
    <property type="entry name" value="NAPRTase_A"/>
    <property type="match status" value="1"/>
</dbReference>
<dbReference type="InterPro" id="IPR041619">
    <property type="entry name" value="NAPRTase_C"/>
</dbReference>
<evidence type="ECO:0000256" key="6">
    <source>
        <dbReference type="ARBA" id="ARBA00022642"/>
    </source>
</evidence>
<evidence type="ECO:0000256" key="7">
    <source>
        <dbReference type="ARBA" id="ARBA00022679"/>
    </source>
</evidence>
<keyword evidence="14" id="KW-1185">Reference proteome</keyword>
<dbReference type="UniPathway" id="UPA00253">
    <property type="reaction ID" value="UER00457"/>
</dbReference>
<dbReference type="OrthoDB" id="9770610at2"/>
<dbReference type="SUPFAM" id="SSF51690">
    <property type="entry name" value="Nicotinate/Quinolinate PRTase C-terminal domain-like"/>
    <property type="match status" value="1"/>
</dbReference>
<comment type="PTM">
    <text evidence="9">Transiently phosphorylated on a His residue during the reaction cycle. Phosphorylation strongly increases the affinity for substrates and increases the rate of nicotinate D-ribonucleotide production. Dephosphorylation regenerates the low-affinity form of the enzyme, leading to product release.</text>
</comment>